<sequence>APFAPLFHHFIFKRQNLTEAVVINIGGISNLTYLSKSRGGVIGYDCGPGNCLIDAWTRDNNKGDYDEKGAWASSGKPNLELLNLMTRDSFFHIKHPKSTGPDYFNLNWVYKKISPLKKTPSKKDVQTTLTELTALTIFLEIKKLNLLKKKIYICGGGIHNNFLIQRIENKIQNKTFSTSSLGVDPDYMEAACFAWLAQQRIKKNTFDLSKITGSKGKVSLGEIWDPN</sequence>
<dbReference type="InterPro" id="IPR043129">
    <property type="entry name" value="ATPase_NBD"/>
</dbReference>
<dbReference type="GO" id="GO:0016773">
    <property type="term" value="F:phosphotransferase activity, alcohol group as acceptor"/>
    <property type="evidence" value="ECO:0007669"/>
    <property type="project" value="InterPro"/>
</dbReference>
<dbReference type="AlphaFoldDB" id="A0A382WRK4"/>
<dbReference type="Pfam" id="PF03702">
    <property type="entry name" value="AnmK"/>
    <property type="match status" value="1"/>
</dbReference>
<evidence type="ECO:0008006" key="2">
    <source>
        <dbReference type="Google" id="ProtNLM"/>
    </source>
</evidence>
<dbReference type="PANTHER" id="PTHR30605:SF0">
    <property type="entry name" value="ANHYDRO-N-ACETYLMURAMIC ACID KINASE"/>
    <property type="match status" value="1"/>
</dbReference>
<dbReference type="SUPFAM" id="SSF53067">
    <property type="entry name" value="Actin-like ATPase domain"/>
    <property type="match status" value="1"/>
</dbReference>
<organism evidence="1">
    <name type="scientific">marine metagenome</name>
    <dbReference type="NCBI Taxonomy" id="408172"/>
    <lineage>
        <taxon>unclassified sequences</taxon>
        <taxon>metagenomes</taxon>
        <taxon>ecological metagenomes</taxon>
    </lineage>
</organism>
<dbReference type="Gene3D" id="3.30.420.40">
    <property type="match status" value="2"/>
</dbReference>
<accession>A0A382WRK4</accession>
<proteinExistence type="predicted"/>
<dbReference type="GO" id="GO:0005524">
    <property type="term" value="F:ATP binding"/>
    <property type="evidence" value="ECO:0007669"/>
    <property type="project" value="InterPro"/>
</dbReference>
<name>A0A382WRK4_9ZZZZ</name>
<dbReference type="EMBL" id="UINC01161796">
    <property type="protein sequence ID" value="SVD61190.1"/>
    <property type="molecule type" value="Genomic_DNA"/>
</dbReference>
<protein>
    <recommendedName>
        <fullName evidence="2">Anhydro-N-acetylmuramic acid kinase</fullName>
    </recommendedName>
</protein>
<dbReference type="InterPro" id="IPR005338">
    <property type="entry name" value="Anhydro_N_Ac-Mur_kinase"/>
</dbReference>
<gene>
    <name evidence="1" type="ORF">METZ01_LOCUS414044</name>
</gene>
<dbReference type="GO" id="GO:0009254">
    <property type="term" value="P:peptidoglycan turnover"/>
    <property type="evidence" value="ECO:0007669"/>
    <property type="project" value="InterPro"/>
</dbReference>
<feature type="non-terminal residue" evidence="1">
    <location>
        <position position="1"/>
    </location>
</feature>
<dbReference type="PANTHER" id="PTHR30605">
    <property type="entry name" value="ANHYDRO-N-ACETYLMURAMIC ACID KINASE"/>
    <property type="match status" value="1"/>
</dbReference>
<evidence type="ECO:0000313" key="1">
    <source>
        <dbReference type="EMBL" id="SVD61190.1"/>
    </source>
</evidence>
<reference evidence="1" key="1">
    <citation type="submission" date="2018-05" db="EMBL/GenBank/DDBJ databases">
        <authorList>
            <person name="Lanie J.A."/>
            <person name="Ng W.-L."/>
            <person name="Kazmierczak K.M."/>
            <person name="Andrzejewski T.M."/>
            <person name="Davidsen T.M."/>
            <person name="Wayne K.J."/>
            <person name="Tettelin H."/>
            <person name="Glass J.I."/>
            <person name="Rusch D."/>
            <person name="Podicherti R."/>
            <person name="Tsui H.-C.T."/>
            <person name="Winkler M.E."/>
        </authorList>
    </citation>
    <scope>NUCLEOTIDE SEQUENCE</scope>
</reference>
<dbReference type="GO" id="GO:0006040">
    <property type="term" value="P:amino sugar metabolic process"/>
    <property type="evidence" value="ECO:0007669"/>
    <property type="project" value="InterPro"/>
</dbReference>